<dbReference type="RefSeq" id="WP_168736551.1">
    <property type="nucleotide sequence ID" value="NZ_JABAHZ010000001.1"/>
</dbReference>
<keyword evidence="3" id="KW-1185">Reference proteome</keyword>
<evidence type="ECO:0000259" key="1">
    <source>
        <dbReference type="Pfam" id="PF16391"/>
    </source>
</evidence>
<organism evidence="2 3">
    <name type="scientific">Chitinophaga eiseniae</name>
    <dbReference type="NCBI Taxonomy" id="634771"/>
    <lineage>
        <taxon>Bacteria</taxon>
        <taxon>Pseudomonadati</taxon>
        <taxon>Bacteroidota</taxon>
        <taxon>Chitinophagia</taxon>
        <taxon>Chitinophagales</taxon>
        <taxon>Chitinophagaceae</taxon>
        <taxon>Chitinophaga</taxon>
    </lineage>
</organism>
<protein>
    <recommendedName>
        <fullName evidence="1">DUF5000 domain-containing protein</fullName>
    </recommendedName>
</protein>
<dbReference type="Pfam" id="PF16389">
    <property type="entry name" value="DUF4998"/>
    <property type="match status" value="1"/>
</dbReference>
<dbReference type="SUPFAM" id="SSF49785">
    <property type="entry name" value="Galactose-binding domain-like"/>
    <property type="match status" value="1"/>
</dbReference>
<evidence type="ECO:0000313" key="2">
    <source>
        <dbReference type="EMBL" id="NLR77123.1"/>
    </source>
</evidence>
<sequence length="402" mass="44748">MKDIRLFTFLWILIITGFIVSCTKTRGDAYRRYMEGGEITYPGRADTVLARSGLNRIQLSVILGSDPLVTRLKVFWNNNTDSLELPVKRTTGVDTVTVLVAGLNEGDYNFTIYTYDKENHRSVMVNAFGTAKGQNYVGALINRTLQSVLQSADGNQVILNWGAPAAGEQGIDVNYTAADGTARTITVPATETRTVLPDYKALSSLTYNSKYKPDSTAFEYFYPKAGTVTLPAFERELPKAGFSVLELPTDVKDGGYGWLINYLWDENYNPPGFATQSIIPCWFTIDCGKAARLSRFKVWQANDRLYKKESVKTFELYGSNSPAADGSWGSWTKIGSYASIKPSGLPVGQNSDNDVTYAEAGEVFGVPADIAPFRYYRFKLLTNWGNSGFMTMEEFTFYTHDK</sequence>
<feature type="domain" description="DUF5000" evidence="1">
    <location>
        <begin position="264"/>
        <end position="398"/>
    </location>
</feature>
<dbReference type="PROSITE" id="PS51257">
    <property type="entry name" value="PROKAR_LIPOPROTEIN"/>
    <property type="match status" value="1"/>
</dbReference>
<accession>A0A847SBK4</accession>
<proteinExistence type="predicted"/>
<evidence type="ECO:0000313" key="3">
    <source>
        <dbReference type="Proteomes" id="UP000552864"/>
    </source>
</evidence>
<gene>
    <name evidence="2" type="ORF">HGH91_00700</name>
</gene>
<dbReference type="Gene3D" id="2.60.120.260">
    <property type="entry name" value="Galactose-binding domain-like"/>
    <property type="match status" value="1"/>
</dbReference>
<dbReference type="EMBL" id="JABAHZ010000001">
    <property type="protein sequence ID" value="NLR77123.1"/>
    <property type="molecule type" value="Genomic_DNA"/>
</dbReference>
<dbReference type="Pfam" id="PF16391">
    <property type="entry name" value="DUF5000"/>
    <property type="match status" value="1"/>
</dbReference>
<comment type="caution">
    <text evidence="2">The sequence shown here is derived from an EMBL/GenBank/DDBJ whole genome shotgun (WGS) entry which is preliminary data.</text>
</comment>
<reference evidence="2 3" key="1">
    <citation type="submission" date="2020-04" db="EMBL/GenBank/DDBJ databases">
        <authorList>
            <person name="Yin C."/>
        </authorList>
    </citation>
    <scope>NUCLEOTIDE SEQUENCE [LARGE SCALE GENOMIC DNA]</scope>
    <source>
        <strain evidence="2 3">Ak56</strain>
    </source>
</reference>
<dbReference type="InterPro" id="IPR008979">
    <property type="entry name" value="Galactose-bd-like_sf"/>
</dbReference>
<name>A0A847SBK4_9BACT</name>
<dbReference type="AlphaFoldDB" id="A0A847SBK4"/>
<dbReference type="InterPro" id="IPR032164">
    <property type="entry name" value="DUF5000"/>
</dbReference>
<dbReference type="Proteomes" id="UP000552864">
    <property type="component" value="Unassembled WGS sequence"/>
</dbReference>